<organism evidence="1 2">
    <name type="scientific">Thermodesulforhabdus norvegica</name>
    <dbReference type="NCBI Taxonomy" id="39841"/>
    <lineage>
        <taxon>Bacteria</taxon>
        <taxon>Pseudomonadati</taxon>
        <taxon>Thermodesulfobacteriota</taxon>
        <taxon>Syntrophobacteria</taxon>
        <taxon>Syntrophobacterales</taxon>
        <taxon>Thermodesulforhabdaceae</taxon>
        <taxon>Thermodesulforhabdus</taxon>
    </lineage>
</organism>
<dbReference type="Gene3D" id="3.40.50.10420">
    <property type="entry name" value="NagB/RpiA/CoA transferase-like"/>
    <property type="match status" value="1"/>
</dbReference>
<dbReference type="EMBL" id="FOUU01000012">
    <property type="protein sequence ID" value="SFN05991.1"/>
    <property type="molecule type" value="Genomic_DNA"/>
</dbReference>
<dbReference type="InterPro" id="IPR024185">
    <property type="entry name" value="FTHF_cligase-like_sf"/>
</dbReference>
<proteinExistence type="predicted"/>
<keyword evidence="1" id="KW-0436">Ligase</keyword>
<name>A0A1I4VXM8_9BACT</name>
<dbReference type="GO" id="GO:0016874">
    <property type="term" value="F:ligase activity"/>
    <property type="evidence" value="ECO:0007669"/>
    <property type="project" value="UniProtKB-KW"/>
</dbReference>
<dbReference type="PANTHER" id="PTHR13017:SF0">
    <property type="entry name" value="METHENYLTETRAHYDROFOLATE SYNTHASE DOMAIN-CONTAINING PROTEIN"/>
    <property type="match status" value="1"/>
</dbReference>
<protein>
    <submittedName>
        <fullName evidence="1">5-formyltetrahydrofolate cyclo-ligase family protein</fullName>
    </submittedName>
</protein>
<gene>
    <name evidence="1" type="ORF">SAMN05660836_02509</name>
</gene>
<dbReference type="Proteomes" id="UP000199611">
    <property type="component" value="Unassembled WGS sequence"/>
</dbReference>
<keyword evidence="2" id="KW-1185">Reference proteome</keyword>
<evidence type="ECO:0000313" key="2">
    <source>
        <dbReference type="Proteomes" id="UP000199611"/>
    </source>
</evidence>
<dbReference type="InterPro" id="IPR002698">
    <property type="entry name" value="FTHF_cligase"/>
</dbReference>
<dbReference type="PANTHER" id="PTHR13017">
    <property type="entry name" value="5-FORMYLTETRAHYDROFOLATE CYCLO-LIGASE-RELATED"/>
    <property type="match status" value="1"/>
</dbReference>
<dbReference type="InterPro" id="IPR037171">
    <property type="entry name" value="NagB/RpiA_transferase-like"/>
</dbReference>
<dbReference type="STRING" id="39841.SAMN05660836_02509"/>
<dbReference type="GO" id="GO:0005737">
    <property type="term" value="C:cytoplasm"/>
    <property type="evidence" value="ECO:0007669"/>
    <property type="project" value="TreeGrafter"/>
</dbReference>
<sequence length="273" mass="31570">MRKDRLHECFRPYIRNKDKYERQKQSKNALRISILSGLNPEELLRQMEHCLNRCSERLRGLLAYRKARFIYLSLSPLMEQMRYNALMDGKIVVLPSPRLKNSFFLLDPASIAPSARLVAVRTNRISKYGRQIDFKTCRKPFIDMTVSEVVAANTRTGALLCDGTGFYDLHRGVMALLGWLKKDCLSVACVDGRNAGRHLMIPVKENDSIADYVVTPEGVIQINEKKSRRPVLIGEILDARTIRRSNVLFYIFRELLGVSDFFNFRFLRTFDTK</sequence>
<dbReference type="SUPFAM" id="SSF100950">
    <property type="entry name" value="NagB/RpiA/CoA transferase-like"/>
    <property type="match status" value="1"/>
</dbReference>
<reference evidence="1 2" key="1">
    <citation type="submission" date="2016-10" db="EMBL/GenBank/DDBJ databases">
        <authorList>
            <person name="de Groot N.N."/>
        </authorList>
    </citation>
    <scope>NUCLEOTIDE SEQUENCE [LARGE SCALE GENOMIC DNA]</scope>
    <source>
        <strain evidence="1 2">DSM 9990</strain>
    </source>
</reference>
<evidence type="ECO:0000313" key="1">
    <source>
        <dbReference type="EMBL" id="SFN05991.1"/>
    </source>
</evidence>
<accession>A0A1I4VXM8</accession>
<dbReference type="AlphaFoldDB" id="A0A1I4VXM8"/>